<dbReference type="EMBL" id="CP035037">
    <property type="protein sequence ID" value="QAB16652.1"/>
    <property type="molecule type" value="Genomic_DNA"/>
</dbReference>
<dbReference type="RefSeq" id="WP_128386018.1">
    <property type="nucleotide sequence ID" value="NZ_CP035037.1"/>
</dbReference>
<keyword evidence="2" id="KW-1185">Reference proteome</keyword>
<reference evidence="1 2" key="1">
    <citation type="submission" date="2019-01" db="EMBL/GenBank/DDBJ databases">
        <title>Leucobacter muris sp. nov. isolated from the nose of a laboratory mouse.</title>
        <authorList>
            <person name="Benga L."/>
            <person name="Sproeer C."/>
            <person name="Schumann P."/>
            <person name="Verbarg S."/>
            <person name="Bunk B."/>
            <person name="Engelhardt E."/>
            <person name="Benten P.M."/>
            <person name="Sager M."/>
        </authorList>
    </citation>
    <scope>NUCLEOTIDE SEQUENCE [LARGE SCALE GENOMIC DNA]</scope>
    <source>
        <strain evidence="1 2">DSM 101948</strain>
    </source>
</reference>
<organism evidence="1 2">
    <name type="scientific">Leucobacter muris</name>
    <dbReference type="NCBI Taxonomy" id="1935379"/>
    <lineage>
        <taxon>Bacteria</taxon>
        <taxon>Bacillati</taxon>
        <taxon>Actinomycetota</taxon>
        <taxon>Actinomycetes</taxon>
        <taxon>Micrococcales</taxon>
        <taxon>Microbacteriaceae</taxon>
        <taxon>Leucobacter</taxon>
    </lineage>
</organism>
<name>A0ABX5QC51_9MICO</name>
<evidence type="ECO:0000313" key="2">
    <source>
        <dbReference type="Proteomes" id="UP000285768"/>
    </source>
</evidence>
<accession>A0ABX5QC51</accession>
<proteinExistence type="predicted"/>
<protein>
    <submittedName>
        <fullName evidence="1">Uncharacterized protein</fullName>
    </submittedName>
</protein>
<dbReference type="Proteomes" id="UP000285768">
    <property type="component" value="Chromosome"/>
</dbReference>
<gene>
    <name evidence="1" type="ORF">Leucomu_00705</name>
</gene>
<sequence>MTGIRNRVTISVDGTPVIDSGGNTGILMPNVFDLEVGAHEQHMVSVRFIAQQLVDGGAKYIDVFIDGRYAFRQNW</sequence>
<evidence type="ECO:0000313" key="1">
    <source>
        <dbReference type="EMBL" id="QAB16652.1"/>
    </source>
</evidence>